<dbReference type="InterPro" id="IPR051460">
    <property type="entry name" value="HdrC_iron-sulfur_subunit"/>
</dbReference>
<name>A0A381ZSM7_9ZZZZ</name>
<keyword evidence="1" id="KW-0004">4Fe-4S</keyword>
<evidence type="ECO:0000256" key="6">
    <source>
        <dbReference type="SAM" id="Phobius"/>
    </source>
</evidence>
<dbReference type="GO" id="GO:0046872">
    <property type="term" value="F:metal ion binding"/>
    <property type="evidence" value="ECO:0007669"/>
    <property type="project" value="UniProtKB-KW"/>
</dbReference>
<evidence type="ECO:0000259" key="7">
    <source>
        <dbReference type="PROSITE" id="PS51379"/>
    </source>
</evidence>
<feature type="transmembrane region" description="Helical" evidence="6">
    <location>
        <begin position="26"/>
        <end position="45"/>
    </location>
</feature>
<evidence type="ECO:0000256" key="1">
    <source>
        <dbReference type="ARBA" id="ARBA00022485"/>
    </source>
</evidence>
<dbReference type="Pfam" id="PF13183">
    <property type="entry name" value="Fer4_8"/>
    <property type="match status" value="1"/>
</dbReference>
<keyword evidence="2" id="KW-0479">Metal-binding</keyword>
<feature type="transmembrane region" description="Helical" evidence="6">
    <location>
        <begin position="91"/>
        <end position="115"/>
    </location>
</feature>
<feature type="transmembrane region" description="Helical" evidence="6">
    <location>
        <begin position="158"/>
        <end position="175"/>
    </location>
</feature>
<keyword evidence="6" id="KW-1133">Transmembrane helix</keyword>
<keyword evidence="4" id="KW-0408">Iron</keyword>
<dbReference type="InterPro" id="IPR036197">
    <property type="entry name" value="NarG-like_sf"/>
</dbReference>
<dbReference type="InterPro" id="IPR017896">
    <property type="entry name" value="4Fe4S_Fe-S-bd"/>
</dbReference>
<feature type="transmembrane region" description="Helical" evidence="6">
    <location>
        <begin position="121"/>
        <end position="146"/>
    </location>
</feature>
<reference evidence="8" key="1">
    <citation type="submission" date="2018-05" db="EMBL/GenBank/DDBJ databases">
        <authorList>
            <person name="Lanie J.A."/>
            <person name="Ng W.-L."/>
            <person name="Kazmierczak K.M."/>
            <person name="Andrzejewski T.M."/>
            <person name="Davidsen T.M."/>
            <person name="Wayne K.J."/>
            <person name="Tettelin H."/>
            <person name="Glass J.I."/>
            <person name="Rusch D."/>
            <person name="Podicherti R."/>
            <person name="Tsui H.-C.T."/>
            <person name="Winkler M.E."/>
        </authorList>
    </citation>
    <scope>NUCLEOTIDE SEQUENCE</scope>
</reference>
<keyword evidence="5" id="KW-0411">Iron-sulfur</keyword>
<evidence type="ECO:0000313" key="8">
    <source>
        <dbReference type="EMBL" id="SVA91797.1"/>
    </source>
</evidence>
<dbReference type="InterPro" id="IPR004017">
    <property type="entry name" value="Cys_rich_dom"/>
</dbReference>
<proteinExistence type="predicted"/>
<dbReference type="GO" id="GO:0051539">
    <property type="term" value="F:4 iron, 4 sulfur cluster binding"/>
    <property type="evidence" value="ECO:0007669"/>
    <property type="project" value="UniProtKB-KW"/>
</dbReference>
<dbReference type="InterPro" id="IPR009051">
    <property type="entry name" value="Helical_ferredxn"/>
</dbReference>
<accession>A0A381ZSM7</accession>
<evidence type="ECO:0000256" key="5">
    <source>
        <dbReference type="ARBA" id="ARBA00023014"/>
    </source>
</evidence>
<dbReference type="SUPFAM" id="SSF46548">
    <property type="entry name" value="alpha-helical ferredoxin"/>
    <property type="match status" value="1"/>
</dbReference>
<dbReference type="SUPFAM" id="SSF103501">
    <property type="entry name" value="Respiratory nitrate reductase 1 gamma chain"/>
    <property type="match status" value="1"/>
</dbReference>
<dbReference type="AlphaFoldDB" id="A0A381ZSM7"/>
<keyword evidence="3" id="KW-0560">Oxidoreductase</keyword>
<dbReference type="GO" id="GO:0005886">
    <property type="term" value="C:plasma membrane"/>
    <property type="evidence" value="ECO:0007669"/>
    <property type="project" value="TreeGrafter"/>
</dbReference>
<feature type="transmembrane region" description="Helical" evidence="6">
    <location>
        <begin position="219"/>
        <end position="236"/>
    </location>
</feature>
<dbReference type="PROSITE" id="PS00198">
    <property type="entry name" value="4FE4S_FER_1"/>
    <property type="match status" value="1"/>
</dbReference>
<dbReference type="Pfam" id="PF02754">
    <property type="entry name" value="CCG"/>
    <property type="match status" value="2"/>
</dbReference>
<feature type="domain" description="4Fe-4S ferredoxin-type" evidence="7">
    <location>
        <begin position="285"/>
        <end position="314"/>
    </location>
</feature>
<evidence type="ECO:0000256" key="2">
    <source>
        <dbReference type="ARBA" id="ARBA00022723"/>
    </source>
</evidence>
<gene>
    <name evidence="8" type="ORF">METZ01_LOCUS144651</name>
</gene>
<dbReference type="Gene3D" id="1.20.950.20">
    <property type="entry name" value="Transmembrane di-heme cytochromes, Chain C"/>
    <property type="match status" value="1"/>
</dbReference>
<organism evidence="8">
    <name type="scientific">marine metagenome</name>
    <dbReference type="NCBI Taxonomy" id="408172"/>
    <lineage>
        <taxon>unclassified sequences</taxon>
        <taxon>metagenomes</taxon>
        <taxon>ecological metagenomes</taxon>
    </lineage>
</organism>
<protein>
    <recommendedName>
        <fullName evidence="7">4Fe-4S ferredoxin-type domain-containing protein</fullName>
    </recommendedName>
</protein>
<sequence length="677" mass="76906">MKTIDFDMNVSQNRAFEWVSQDLQPYFLGFFVMLAFTRFFILSWPKFRILRQAAREDRFNKPMTRLWNTVRVAILQVKILQKGRLGWMHAFIFWGFFVLLIRALWFFFIGFFPAVQFNIGVIATIYALLKDIFIILVSLAVSYALYRRMVIKPERLTLSMEGIVILVFILMIMASDVLFDAGWQARNAQVSFSEIWIGGLIAPIMQAFGTDAVVFIHNLAYWTHIVCILYFLTLLPNSKHLHIITSIPNVFFSRIPEEGNGLYRLDFESEGQKNFGVSKINQFSWKKLLDLHSCTECGRCDVVCPALASDKPLSPKQLTIDLRDHLNSETPYLLVDDSKRSDIPNLLGGVINDEVLWSCTTCGACEEECPVMIEYVNKVVDLRRGLVLEENRYPDELINAFKSLETQSNPWGFGSNMRSDWAKELDLKIWDKHNPTEYLYFVGCNGSFDDRGKKIATAVVQSLKSAGIDFSILGNDEGCTGDPARRTGNEYLFDQLALSNVKQFKEKSIKKIITHCPHCFNSLKNEYPEFGIELDVVHHSELLVHQASGANGIQQGKEFGNVVYHDSCYLGRHNKIYDEPREIAASNSESGNVLDVHASRERGNCCGAGGGRFLLEEKTDARMSHQRVDQLIESNPDTIAVSCPFCVLMLEDALKAKNLQDKVAVKDISELGTKHSI</sequence>
<evidence type="ECO:0000256" key="4">
    <source>
        <dbReference type="ARBA" id="ARBA00023004"/>
    </source>
</evidence>
<feature type="domain" description="4Fe-4S ferredoxin-type" evidence="7">
    <location>
        <begin position="348"/>
        <end position="378"/>
    </location>
</feature>
<keyword evidence="6" id="KW-0472">Membrane</keyword>
<dbReference type="PANTHER" id="PTHR43255">
    <property type="entry name" value="IRON-SULFUR-BINDING OXIDOREDUCTASE FADF-RELATED-RELATED"/>
    <property type="match status" value="1"/>
</dbReference>
<dbReference type="PROSITE" id="PS51379">
    <property type="entry name" value="4FE4S_FER_2"/>
    <property type="match status" value="2"/>
</dbReference>
<dbReference type="PANTHER" id="PTHR43255:SF1">
    <property type="entry name" value="IRON-SULFUR-BINDING OXIDOREDUCTASE FADF-RELATED"/>
    <property type="match status" value="1"/>
</dbReference>
<keyword evidence="6" id="KW-0812">Transmembrane</keyword>
<evidence type="ECO:0000256" key="3">
    <source>
        <dbReference type="ARBA" id="ARBA00023002"/>
    </source>
</evidence>
<dbReference type="Gene3D" id="1.10.1060.10">
    <property type="entry name" value="Alpha-helical ferredoxin"/>
    <property type="match status" value="1"/>
</dbReference>
<dbReference type="EMBL" id="UINC01022357">
    <property type="protein sequence ID" value="SVA91797.1"/>
    <property type="molecule type" value="Genomic_DNA"/>
</dbReference>
<dbReference type="GO" id="GO:0016491">
    <property type="term" value="F:oxidoreductase activity"/>
    <property type="evidence" value="ECO:0007669"/>
    <property type="project" value="UniProtKB-KW"/>
</dbReference>
<dbReference type="InterPro" id="IPR017900">
    <property type="entry name" value="4Fe4S_Fe_S_CS"/>
</dbReference>
<feature type="transmembrane region" description="Helical" evidence="6">
    <location>
        <begin position="195"/>
        <end position="214"/>
    </location>
</feature>